<evidence type="ECO:0000313" key="7">
    <source>
        <dbReference type="EMBL" id="EGX88091.1"/>
    </source>
</evidence>
<dbReference type="SUPFAM" id="SSF57701">
    <property type="entry name" value="Zn2/Cys6 DNA-binding domain"/>
    <property type="match status" value="1"/>
</dbReference>
<dbReference type="InterPro" id="IPR001138">
    <property type="entry name" value="Zn2Cys6_DnaBD"/>
</dbReference>
<keyword evidence="4" id="KW-0238">DNA-binding</keyword>
<dbReference type="KEGG" id="cmt:CCM_09227"/>
<dbReference type="InterPro" id="IPR036864">
    <property type="entry name" value="Zn2-C6_fun-type_DNA-bd_sf"/>
</dbReference>
<evidence type="ECO:0000256" key="5">
    <source>
        <dbReference type="ARBA" id="ARBA00023163"/>
    </source>
</evidence>
<dbReference type="InterPro" id="IPR052360">
    <property type="entry name" value="Transcr_Regulatory_Proteins"/>
</dbReference>
<keyword evidence="6" id="KW-0539">Nucleus</keyword>
<dbReference type="OMA" id="KRIAVQF"/>
<dbReference type="RefSeq" id="XP_006674424.1">
    <property type="nucleotide sequence ID" value="XM_006674361.1"/>
</dbReference>
<evidence type="ECO:0000256" key="6">
    <source>
        <dbReference type="ARBA" id="ARBA00023242"/>
    </source>
</evidence>
<protein>
    <submittedName>
        <fullName evidence="7">Fungal transcriptional regulatory protein</fullName>
    </submittedName>
</protein>
<evidence type="ECO:0000256" key="2">
    <source>
        <dbReference type="ARBA" id="ARBA00022833"/>
    </source>
</evidence>
<organism evidence="7 8">
    <name type="scientific">Cordyceps militaris (strain CM01)</name>
    <name type="common">Caterpillar fungus</name>
    <dbReference type="NCBI Taxonomy" id="983644"/>
    <lineage>
        <taxon>Eukaryota</taxon>
        <taxon>Fungi</taxon>
        <taxon>Dikarya</taxon>
        <taxon>Ascomycota</taxon>
        <taxon>Pezizomycotina</taxon>
        <taxon>Sordariomycetes</taxon>
        <taxon>Hypocreomycetidae</taxon>
        <taxon>Hypocreales</taxon>
        <taxon>Cordycipitaceae</taxon>
        <taxon>Cordyceps</taxon>
    </lineage>
</organism>
<gene>
    <name evidence="7" type="ORF">CCM_09227</name>
</gene>
<evidence type="ECO:0000256" key="4">
    <source>
        <dbReference type="ARBA" id="ARBA00023125"/>
    </source>
</evidence>
<dbReference type="GO" id="GO:0003677">
    <property type="term" value="F:DNA binding"/>
    <property type="evidence" value="ECO:0007669"/>
    <property type="project" value="UniProtKB-KW"/>
</dbReference>
<keyword evidence="2" id="KW-0862">Zinc</keyword>
<dbReference type="VEuPathDB" id="FungiDB:CCM_09227"/>
<dbReference type="Gene3D" id="4.10.240.10">
    <property type="entry name" value="Zn(2)-C6 fungal-type DNA-binding domain"/>
    <property type="match status" value="1"/>
</dbReference>
<keyword evidence="1" id="KW-0479">Metal-binding</keyword>
<evidence type="ECO:0000256" key="3">
    <source>
        <dbReference type="ARBA" id="ARBA00023015"/>
    </source>
</evidence>
<dbReference type="AlphaFoldDB" id="G3JTT7"/>
<dbReference type="GO" id="GO:0008270">
    <property type="term" value="F:zinc ion binding"/>
    <property type="evidence" value="ECO:0007669"/>
    <property type="project" value="InterPro"/>
</dbReference>
<evidence type="ECO:0000256" key="1">
    <source>
        <dbReference type="ARBA" id="ARBA00022723"/>
    </source>
</evidence>
<keyword evidence="3" id="KW-0805">Transcription regulation</keyword>
<dbReference type="HOGENOM" id="CLU_011409_12_1_1"/>
<dbReference type="OrthoDB" id="3598904at2759"/>
<proteinExistence type="predicted"/>
<dbReference type="GO" id="GO:0000981">
    <property type="term" value="F:DNA-binding transcription factor activity, RNA polymerase II-specific"/>
    <property type="evidence" value="ECO:0007669"/>
    <property type="project" value="InterPro"/>
</dbReference>
<dbReference type="PANTHER" id="PTHR36206:SF12">
    <property type="entry name" value="ASPERCRYPTIN BIOSYNTHESIS CLUSTER-SPECIFIC TRANSCRIPTION REGULATOR ATNN-RELATED"/>
    <property type="match status" value="1"/>
</dbReference>
<dbReference type="PANTHER" id="PTHR36206">
    <property type="entry name" value="ASPERCRYPTIN BIOSYNTHESIS CLUSTER-SPECIFIC TRANSCRIPTION REGULATOR ATNN-RELATED"/>
    <property type="match status" value="1"/>
</dbReference>
<name>G3JTT7_CORMM</name>
<dbReference type="STRING" id="983644.G3JTT7"/>
<sequence>MTHVKVGQRRRAKAPKVRTGCRTCKQIGIAHLRRVKCDEDRPACHRCTSTGRTCDGYAAVVAATPSPPVPLSPAQYSGQEWRSFQYFHEKTLKQLCTFFPDDFWTSYVLKIANTETSIWHSLIALSSYHELFSTQRMPRRQAEDCFALNQYNSSIQHVLSMDRSSQSAHVQLASCILFICVETLRGQIVPVVRLATLGYRILQAEDALYATFRPPAPDASDRRKLFALARNFLSQVVCQIYILINNLDPGINAIAANIIESGHGPGPRGYRFHTTTEAQSVLNSIRLHFDRYDEGAIETARANLAAWTLAFDALRRGLPDHLVSPAERRALALLALRRLYFAAELSVNVVRGPVDPMLWDAHRPTFVEILALAEIAMARDDDDDDDDGCQPRFHMNSGPVPVVYGLVQKCRDGELRARAIQLLASQSRQEGIWSSRMVLGTVMRVVAMEQQGLVHPVTCADIPREKRVITIKVVEKSPGDYTVGFELYTGWHWEEASAFLS</sequence>
<reference evidence="7 8" key="1">
    <citation type="journal article" date="2011" name="Genome Biol.">
        <title>Genome sequence of the insect pathogenic fungus Cordyceps militaris, a valued traditional Chinese medicine.</title>
        <authorList>
            <person name="Zheng P."/>
            <person name="Xia Y."/>
            <person name="Xiao G."/>
            <person name="Xiong C."/>
            <person name="Hu X."/>
            <person name="Zhang S."/>
            <person name="Zheng H."/>
            <person name="Huang Y."/>
            <person name="Zhou Y."/>
            <person name="Wang S."/>
            <person name="Zhao G.P."/>
            <person name="Liu X."/>
            <person name="St Leger R.J."/>
            <person name="Wang C."/>
        </authorList>
    </citation>
    <scope>NUCLEOTIDE SEQUENCE [LARGE SCALE GENOMIC DNA]</scope>
    <source>
        <strain evidence="7 8">CM01</strain>
    </source>
</reference>
<dbReference type="eggNOG" id="KOG0504">
    <property type="taxonomic scope" value="Eukaryota"/>
</dbReference>
<keyword evidence="5" id="KW-0804">Transcription</keyword>
<accession>G3JTT7</accession>
<dbReference type="CDD" id="cd00067">
    <property type="entry name" value="GAL4"/>
    <property type="match status" value="1"/>
</dbReference>
<dbReference type="GeneID" id="18171230"/>
<dbReference type="EMBL" id="JH126406">
    <property type="protein sequence ID" value="EGX88091.1"/>
    <property type="molecule type" value="Genomic_DNA"/>
</dbReference>
<dbReference type="InParanoid" id="G3JTT7"/>
<keyword evidence="8" id="KW-1185">Reference proteome</keyword>
<dbReference type="Proteomes" id="UP000001610">
    <property type="component" value="Unassembled WGS sequence"/>
</dbReference>
<evidence type="ECO:0000313" key="8">
    <source>
        <dbReference type="Proteomes" id="UP000001610"/>
    </source>
</evidence>